<accession>A0AAP0IP49</accession>
<gene>
    <name evidence="2" type="ORF">Scep_017267</name>
</gene>
<keyword evidence="3" id="KW-1185">Reference proteome</keyword>
<dbReference type="InterPro" id="IPR056924">
    <property type="entry name" value="SH3_Tf2-1"/>
</dbReference>
<protein>
    <recommendedName>
        <fullName evidence="1">Tf2-1-like SH3-like domain-containing protein</fullName>
    </recommendedName>
</protein>
<dbReference type="Pfam" id="PF24626">
    <property type="entry name" value="SH3_Tf2-1"/>
    <property type="match status" value="1"/>
</dbReference>
<comment type="caution">
    <text evidence="2">The sequence shown here is derived from an EMBL/GenBank/DDBJ whole genome shotgun (WGS) entry which is preliminary data.</text>
</comment>
<evidence type="ECO:0000313" key="3">
    <source>
        <dbReference type="Proteomes" id="UP001419268"/>
    </source>
</evidence>
<dbReference type="Proteomes" id="UP001419268">
    <property type="component" value="Unassembled WGS sequence"/>
</dbReference>
<organism evidence="2 3">
    <name type="scientific">Stephania cephalantha</name>
    <dbReference type="NCBI Taxonomy" id="152367"/>
    <lineage>
        <taxon>Eukaryota</taxon>
        <taxon>Viridiplantae</taxon>
        <taxon>Streptophyta</taxon>
        <taxon>Embryophyta</taxon>
        <taxon>Tracheophyta</taxon>
        <taxon>Spermatophyta</taxon>
        <taxon>Magnoliopsida</taxon>
        <taxon>Ranunculales</taxon>
        <taxon>Menispermaceae</taxon>
        <taxon>Menispermoideae</taxon>
        <taxon>Cissampelideae</taxon>
        <taxon>Stephania</taxon>
    </lineage>
</organism>
<dbReference type="AlphaFoldDB" id="A0AAP0IP49"/>
<reference evidence="2 3" key="1">
    <citation type="submission" date="2024-01" db="EMBL/GenBank/DDBJ databases">
        <title>Genome assemblies of Stephania.</title>
        <authorList>
            <person name="Yang L."/>
        </authorList>
    </citation>
    <scope>NUCLEOTIDE SEQUENCE [LARGE SCALE GENOMIC DNA]</scope>
    <source>
        <strain evidence="2">JXDWG</strain>
        <tissue evidence="2">Leaf</tissue>
    </source>
</reference>
<dbReference type="PANTHER" id="PTHR46148">
    <property type="entry name" value="CHROMO DOMAIN-CONTAINING PROTEIN"/>
    <property type="match status" value="1"/>
</dbReference>
<proteinExistence type="predicted"/>
<feature type="domain" description="Tf2-1-like SH3-like" evidence="1">
    <location>
        <begin position="18"/>
        <end position="81"/>
    </location>
</feature>
<evidence type="ECO:0000259" key="1">
    <source>
        <dbReference type="Pfam" id="PF24626"/>
    </source>
</evidence>
<dbReference type="PANTHER" id="PTHR46148:SF52">
    <property type="entry name" value="OS04G0603800 PROTEIN"/>
    <property type="match status" value="1"/>
</dbReference>
<name>A0AAP0IP49_9MAGN</name>
<evidence type="ECO:0000313" key="2">
    <source>
        <dbReference type="EMBL" id="KAK9119174.1"/>
    </source>
</evidence>
<dbReference type="EMBL" id="JBBNAG010000007">
    <property type="protein sequence ID" value="KAK9119174.1"/>
    <property type="molecule type" value="Genomic_DNA"/>
</dbReference>
<sequence length="127" mass="14657">MVQKVNPHCTSIHFAVDEWVWLRLQPYKHKSVAHQRSYKLAKRFYGPFRAVARIREVAYKLKLPSYAQIHDVFNVSLLKKFFRVPAGTMHPLPTEFDGPHPLVAPVSILDSHFILSLGRQVSQVLVL</sequence>